<keyword evidence="8" id="KW-0238">DNA-binding</keyword>
<feature type="domain" description="C2H2-type" evidence="13">
    <location>
        <begin position="176"/>
        <end position="203"/>
    </location>
</feature>
<dbReference type="GO" id="GO:0010468">
    <property type="term" value="P:regulation of gene expression"/>
    <property type="evidence" value="ECO:0007669"/>
    <property type="project" value="TreeGrafter"/>
</dbReference>
<evidence type="ECO:0000256" key="12">
    <source>
        <dbReference type="SAM" id="MobiDB-lite"/>
    </source>
</evidence>
<evidence type="ECO:0000256" key="4">
    <source>
        <dbReference type="ARBA" id="ARBA00022737"/>
    </source>
</evidence>
<reference evidence="14" key="2">
    <citation type="submission" date="2025-09" db="UniProtKB">
        <authorList>
            <consortium name="Ensembl"/>
        </authorList>
    </citation>
    <scope>IDENTIFICATION</scope>
</reference>
<evidence type="ECO:0000256" key="6">
    <source>
        <dbReference type="ARBA" id="ARBA00022833"/>
    </source>
</evidence>
<evidence type="ECO:0000256" key="3">
    <source>
        <dbReference type="ARBA" id="ARBA00022723"/>
    </source>
</evidence>
<dbReference type="FunFam" id="3.30.160.60:FF:000213">
    <property type="entry name" value="Zinc finger protein 624"/>
    <property type="match status" value="1"/>
</dbReference>
<dbReference type="FunFam" id="3.30.160.60:FF:000008">
    <property type="entry name" value="RB-associated KRAB zinc finger protein-like"/>
    <property type="match status" value="1"/>
</dbReference>
<evidence type="ECO:0000313" key="15">
    <source>
        <dbReference type="Proteomes" id="UP000472274"/>
    </source>
</evidence>
<evidence type="ECO:0000256" key="8">
    <source>
        <dbReference type="ARBA" id="ARBA00023125"/>
    </source>
</evidence>
<dbReference type="GO" id="GO:0003677">
    <property type="term" value="F:DNA binding"/>
    <property type="evidence" value="ECO:0007669"/>
    <property type="project" value="UniProtKB-KW"/>
</dbReference>
<keyword evidence="3" id="KW-0479">Metal-binding</keyword>
<dbReference type="Proteomes" id="UP000472274">
    <property type="component" value="Unplaced"/>
</dbReference>
<evidence type="ECO:0000256" key="9">
    <source>
        <dbReference type="ARBA" id="ARBA00023163"/>
    </source>
</evidence>
<organism evidence="14 15">
    <name type="scientific">Terrapene triunguis</name>
    <name type="common">Three-toed box turtle</name>
    <dbReference type="NCBI Taxonomy" id="2587831"/>
    <lineage>
        <taxon>Eukaryota</taxon>
        <taxon>Metazoa</taxon>
        <taxon>Chordata</taxon>
        <taxon>Craniata</taxon>
        <taxon>Vertebrata</taxon>
        <taxon>Euteleostomi</taxon>
        <taxon>Archelosauria</taxon>
        <taxon>Testudinata</taxon>
        <taxon>Testudines</taxon>
        <taxon>Cryptodira</taxon>
        <taxon>Durocryptodira</taxon>
        <taxon>Testudinoidea</taxon>
        <taxon>Emydidae</taxon>
        <taxon>Terrapene</taxon>
    </lineage>
</organism>
<dbReference type="GO" id="GO:0008270">
    <property type="term" value="F:zinc ion binding"/>
    <property type="evidence" value="ECO:0007669"/>
    <property type="project" value="UniProtKB-KW"/>
</dbReference>
<feature type="domain" description="C2H2-type" evidence="13">
    <location>
        <begin position="238"/>
        <end position="265"/>
    </location>
</feature>
<accession>A0A674JB56</accession>
<sequence>DSVSGWPAFSGGPCTQHPLACSSGHGPRCQPEDNRAAEMAPPIGEMEPLNGDVAVKARGGCSPWMTMAKMMPPNMDVPGVGQPERVASDSLSVPKTEEEAEDTRMLPPKGSVYTKAQEGQATWMTMAKMEPLNGDVDVKARGEPLTLMPFPISKAEEDEATKPVTPPAPACRERPYRCGECGKAFSRSSSCVKHQRTHTGERPYGCPDCGKSFGQSSTLNRHRQLARHRRGHTDERPYCCGVCGKAYGVSSHLLVHLRGHTEERPYRCAECGAGFAEAAKLSREPRPVIPASSP</sequence>
<comment type="subcellular location">
    <subcellularLocation>
        <location evidence="1">Nucleus</location>
    </subcellularLocation>
</comment>
<dbReference type="AlphaFoldDB" id="A0A674JB56"/>
<comment type="similarity">
    <text evidence="2">Belongs to the krueppel C2H2-type zinc-finger protein family.</text>
</comment>
<dbReference type="Gene3D" id="3.30.160.60">
    <property type="entry name" value="Classic Zinc Finger"/>
    <property type="match status" value="4"/>
</dbReference>
<name>A0A674JB56_9SAUR</name>
<dbReference type="GO" id="GO:0005634">
    <property type="term" value="C:nucleus"/>
    <property type="evidence" value="ECO:0007669"/>
    <property type="project" value="UniProtKB-SubCell"/>
</dbReference>
<feature type="domain" description="C2H2-type" evidence="13">
    <location>
        <begin position="204"/>
        <end position="237"/>
    </location>
</feature>
<dbReference type="FunFam" id="3.30.160.60:FF:000557">
    <property type="entry name" value="zinc finger and SCAN domain-containing protein 29"/>
    <property type="match status" value="1"/>
</dbReference>
<dbReference type="PROSITE" id="PS50157">
    <property type="entry name" value="ZINC_FINGER_C2H2_2"/>
    <property type="match status" value="4"/>
</dbReference>
<evidence type="ECO:0000256" key="7">
    <source>
        <dbReference type="ARBA" id="ARBA00023015"/>
    </source>
</evidence>
<dbReference type="SUPFAM" id="SSF57667">
    <property type="entry name" value="beta-beta-alpha zinc fingers"/>
    <property type="match status" value="2"/>
</dbReference>
<dbReference type="InterPro" id="IPR050331">
    <property type="entry name" value="Zinc_finger"/>
</dbReference>
<dbReference type="Pfam" id="PF00096">
    <property type="entry name" value="zf-C2H2"/>
    <property type="match status" value="3"/>
</dbReference>
<dbReference type="InParanoid" id="A0A674JB56"/>
<dbReference type="InterPro" id="IPR036236">
    <property type="entry name" value="Znf_C2H2_sf"/>
</dbReference>
<dbReference type="PANTHER" id="PTHR16515:SF66">
    <property type="entry name" value="C2H2-TYPE DOMAIN-CONTAINING PROTEIN"/>
    <property type="match status" value="1"/>
</dbReference>
<keyword evidence="4" id="KW-0677">Repeat</keyword>
<gene>
    <name evidence="14" type="primary">LOC112123702</name>
</gene>
<keyword evidence="7" id="KW-0805">Transcription regulation</keyword>
<keyword evidence="9" id="KW-0804">Transcription</keyword>
<keyword evidence="10" id="KW-0539">Nucleus</keyword>
<evidence type="ECO:0000256" key="11">
    <source>
        <dbReference type="PROSITE-ProRule" id="PRU00042"/>
    </source>
</evidence>
<protein>
    <recommendedName>
        <fullName evidence="13">C2H2-type domain-containing protein</fullName>
    </recommendedName>
</protein>
<keyword evidence="6" id="KW-0862">Zinc</keyword>
<dbReference type="InterPro" id="IPR013087">
    <property type="entry name" value="Znf_C2H2_type"/>
</dbReference>
<evidence type="ECO:0000256" key="10">
    <source>
        <dbReference type="ARBA" id="ARBA00023242"/>
    </source>
</evidence>
<evidence type="ECO:0000313" key="14">
    <source>
        <dbReference type="Ensembl" id="ENSTMTP00000017833.1"/>
    </source>
</evidence>
<reference evidence="14" key="1">
    <citation type="submission" date="2025-08" db="UniProtKB">
        <authorList>
            <consortium name="Ensembl"/>
        </authorList>
    </citation>
    <scope>IDENTIFICATION</scope>
</reference>
<proteinExistence type="inferred from homology"/>
<dbReference type="Ensembl" id="ENSTMTT00000018469.1">
    <property type="protein sequence ID" value="ENSTMTP00000017833.1"/>
    <property type="gene ID" value="ENSTMTG00000013120.1"/>
</dbReference>
<dbReference type="PANTHER" id="PTHR16515">
    <property type="entry name" value="PR DOMAIN ZINC FINGER PROTEIN"/>
    <property type="match status" value="1"/>
</dbReference>
<evidence type="ECO:0000256" key="5">
    <source>
        <dbReference type="ARBA" id="ARBA00022771"/>
    </source>
</evidence>
<evidence type="ECO:0000256" key="1">
    <source>
        <dbReference type="ARBA" id="ARBA00004123"/>
    </source>
</evidence>
<feature type="domain" description="C2H2-type" evidence="13">
    <location>
        <begin position="266"/>
        <end position="294"/>
    </location>
</feature>
<dbReference type="GeneTree" id="ENSGT01150000286971"/>
<keyword evidence="15" id="KW-1185">Reference proteome</keyword>
<feature type="region of interest" description="Disordered" evidence="12">
    <location>
        <begin position="82"/>
        <end position="110"/>
    </location>
</feature>
<evidence type="ECO:0000259" key="13">
    <source>
        <dbReference type="PROSITE" id="PS50157"/>
    </source>
</evidence>
<dbReference type="PROSITE" id="PS00028">
    <property type="entry name" value="ZINC_FINGER_C2H2_1"/>
    <property type="match status" value="3"/>
</dbReference>
<keyword evidence="5 11" id="KW-0863">Zinc-finger</keyword>
<dbReference type="SMART" id="SM00355">
    <property type="entry name" value="ZnF_C2H2"/>
    <property type="match status" value="3"/>
</dbReference>
<evidence type="ECO:0000256" key="2">
    <source>
        <dbReference type="ARBA" id="ARBA00006991"/>
    </source>
</evidence>